<evidence type="ECO:0000313" key="7">
    <source>
        <dbReference type="EMBL" id="ONH93081.1"/>
    </source>
</evidence>
<evidence type="ECO:0000256" key="1">
    <source>
        <dbReference type="ARBA" id="ARBA00005031"/>
    </source>
</evidence>
<dbReference type="Pfam" id="PF00113">
    <property type="entry name" value="Enolase_C"/>
    <property type="match status" value="1"/>
</dbReference>
<feature type="domain" description="Enolase C-terminal TIM barrel" evidence="6">
    <location>
        <begin position="1"/>
        <end position="73"/>
    </location>
</feature>
<gene>
    <name evidence="7" type="ORF">PRUPE_8G211900</name>
</gene>
<comment type="similarity">
    <text evidence="2">Belongs to the enolase family.</text>
</comment>
<dbReference type="eggNOG" id="KOG2670">
    <property type="taxonomic scope" value="Eukaryota"/>
</dbReference>
<dbReference type="STRING" id="3760.M5VI42"/>
<evidence type="ECO:0000256" key="2">
    <source>
        <dbReference type="ARBA" id="ARBA00009604"/>
    </source>
</evidence>
<dbReference type="Gene3D" id="3.20.20.120">
    <property type="entry name" value="Enolase-like C-terminal domain"/>
    <property type="match status" value="1"/>
</dbReference>
<dbReference type="Proteomes" id="UP000006882">
    <property type="component" value="Chromosome G8"/>
</dbReference>
<protein>
    <recommendedName>
        <fullName evidence="3">phosphopyruvate hydratase</fullName>
        <ecNumber evidence="3">4.2.1.11</ecNumber>
    </recommendedName>
</protein>
<keyword evidence="5" id="KW-0456">Lyase</keyword>
<keyword evidence="4" id="KW-0324">Glycolysis</keyword>
<dbReference type="GO" id="GO:0006096">
    <property type="term" value="P:glycolytic process"/>
    <property type="evidence" value="ECO:0007669"/>
    <property type="project" value="UniProtKB-UniPathway"/>
</dbReference>
<sequence>MVSHCRGEIEDNFTADLSVGLASGQVYITGAPWPSTIPNTTHFSKFSLLSQICLQLLLIEVELDNVCYAGEAFRSP</sequence>
<keyword evidence="8" id="KW-1185">Reference proteome</keyword>
<dbReference type="InterPro" id="IPR036849">
    <property type="entry name" value="Enolase-like_C_sf"/>
</dbReference>
<dbReference type="AlphaFoldDB" id="M5VI42"/>
<dbReference type="SUPFAM" id="SSF51604">
    <property type="entry name" value="Enolase C-terminal domain-like"/>
    <property type="match status" value="1"/>
</dbReference>
<evidence type="ECO:0000256" key="3">
    <source>
        <dbReference type="ARBA" id="ARBA00012058"/>
    </source>
</evidence>
<dbReference type="HOGENOM" id="CLU_031223_4_2_1"/>
<comment type="pathway">
    <text evidence="1">Carbohydrate degradation; glycolysis; pyruvate from D-glyceraldehyde 3-phosphate: step 4/5.</text>
</comment>
<dbReference type="UniPathway" id="UPA00109">
    <property type="reaction ID" value="UER00187"/>
</dbReference>
<organism evidence="7 8">
    <name type="scientific">Prunus persica</name>
    <name type="common">Peach</name>
    <name type="synonym">Amygdalus persica</name>
    <dbReference type="NCBI Taxonomy" id="3760"/>
    <lineage>
        <taxon>Eukaryota</taxon>
        <taxon>Viridiplantae</taxon>
        <taxon>Streptophyta</taxon>
        <taxon>Embryophyta</taxon>
        <taxon>Tracheophyta</taxon>
        <taxon>Spermatophyta</taxon>
        <taxon>Magnoliopsida</taxon>
        <taxon>eudicotyledons</taxon>
        <taxon>Gunneridae</taxon>
        <taxon>Pentapetalae</taxon>
        <taxon>rosids</taxon>
        <taxon>fabids</taxon>
        <taxon>Rosales</taxon>
        <taxon>Rosaceae</taxon>
        <taxon>Amygdaloideae</taxon>
        <taxon>Amygdaleae</taxon>
        <taxon>Prunus</taxon>
    </lineage>
</organism>
<dbReference type="EC" id="4.2.1.11" evidence="3"/>
<name>M5VI42_PRUPE</name>
<dbReference type="Gramene" id="ONH93081">
    <property type="protein sequence ID" value="ONH93081"/>
    <property type="gene ID" value="PRUPE_8G211900"/>
</dbReference>
<dbReference type="GO" id="GO:0004634">
    <property type="term" value="F:phosphopyruvate hydratase activity"/>
    <property type="evidence" value="ECO:0007669"/>
    <property type="project" value="UniProtKB-EC"/>
</dbReference>
<dbReference type="EMBL" id="CM007658">
    <property type="protein sequence ID" value="ONH93081.1"/>
    <property type="molecule type" value="Genomic_DNA"/>
</dbReference>
<proteinExistence type="inferred from homology"/>
<reference evidence="7 8" key="1">
    <citation type="journal article" date="2013" name="Nat. Genet.">
        <title>The high-quality draft genome of peach (Prunus persica) identifies unique patterns of genetic diversity, domestication and genome evolution.</title>
        <authorList>
            <consortium name="International Peach Genome Initiative"/>
            <person name="Verde I."/>
            <person name="Abbott A.G."/>
            <person name="Scalabrin S."/>
            <person name="Jung S."/>
            <person name="Shu S."/>
            <person name="Marroni F."/>
            <person name="Zhebentyayeva T."/>
            <person name="Dettori M.T."/>
            <person name="Grimwood J."/>
            <person name="Cattonaro F."/>
            <person name="Zuccolo A."/>
            <person name="Rossini L."/>
            <person name="Jenkins J."/>
            <person name="Vendramin E."/>
            <person name="Meisel L.A."/>
            <person name="Decroocq V."/>
            <person name="Sosinski B."/>
            <person name="Prochnik S."/>
            <person name="Mitros T."/>
            <person name="Policriti A."/>
            <person name="Cipriani G."/>
            <person name="Dondini L."/>
            <person name="Ficklin S."/>
            <person name="Goodstein D.M."/>
            <person name="Xuan P."/>
            <person name="Del Fabbro C."/>
            <person name="Aramini V."/>
            <person name="Copetti D."/>
            <person name="Gonzalez S."/>
            <person name="Horner D.S."/>
            <person name="Falchi R."/>
            <person name="Lucas S."/>
            <person name="Mica E."/>
            <person name="Maldonado J."/>
            <person name="Lazzari B."/>
            <person name="Bielenberg D."/>
            <person name="Pirona R."/>
            <person name="Miculan M."/>
            <person name="Barakat A."/>
            <person name="Testolin R."/>
            <person name="Stella A."/>
            <person name="Tartarini S."/>
            <person name="Tonutti P."/>
            <person name="Arus P."/>
            <person name="Orellana A."/>
            <person name="Wells C."/>
            <person name="Main D."/>
            <person name="Vizzotto G."/>
            <person name="Silva H."/>
            <person name="Salamini F."/>
            <person name="Schmutz J."/>
            <person name="Morgante M."/>
            <person name="Rokhsar D.S."/>
        </authorList>
    </citation>
    <scope>NUCLEOTIDE SEQUENCE [LARGE SCALE GENOMIC DNA]</scope>
    <source>
        <strain evidence="8">cv. Nemared</strain>
    </source>
</reference>
<accession>M5VI42</accession>
<evidence type="ECO:0000256" key="4">
    <source>
        <dbReference type="ARBA" id="ARBA00023152"/>
    </source>
</evidence>
<evidence type="ECO:0000259" key="6">
    <source>
        <dbReference type="Pfam" id="PF00113"/>
    </source>
</evidence>
<evidence type="ECO:0000256" key="5">
    <source>
        <dbReference type="ARBA" id="ARBA00023239"/>
    </source>
</evidence>
<evidence type="ECO:0000313" key="8">
    <source>
        <dbReference type="Proteomes" id="UP000006882"/>
    </source>
</evidence>
<dbReference type="InterPro" id="IPR020810">
    <property type="entry name" value="Enolase_C"/>
</dbReference>